<proteinExistence type="predicted"/>
<dbReference type="InterPro" id="IPR051207">
    <property type="entry name" value="ComplexI_NDUFA9_subunit"/>
</dbReference>
<accession>A0A8J7P6P3</accession>
<sequence>MDSNFADQKKIILVTGATGYVGARLVPLLAAKGYQVRAAGRSLAKLASRPFAARQGVELCAVDVLNREALQKALAGVDSVYYLVHSMNSSNRDFAEADRQAAKLMAEEAEKAGVKRIIYLGGLGEDSPDLSKHLKSRAEVGHILGQGKVPVTTLRAGMIIGSGSTSFEILRYLVERLPVMITPRWVKTPSQPIAIRNVLNYLVGCLDVDATTGNTYDIGGPIILTYMELMQTYAKHAGLPKRLILPVPVFTPGLSSYWIHFVTPVPSYIARPLAEGLRNPVVCQNNEIRDLIKQDLLTPDEAIRIALERIRNQSVESSWTDAGKMPPAEWLAPGDPGFAGGTYYEDKRSITVKDNRAEVWGRLVRLGGKTGWYYGNWLWKLRGFLDRLVGGVGLSRGRRNADELFVGDALDFWRVIEVEKEKQLLLLAEMKLPGEAILEFQIENKDGLTEVKQIARFVPHGLLGLAYWWAVTPLHEFVFSGMLRGVAARSKASIVRGPQRF</sequence>
<name>A0A8J7P6P3_9BACT</name>
<dbReference type="Proteomes" id="UP000664277">
    <property type="component" value="Unassembled WGS sequence"/>
</dbReference>
<dbReference type="CDD" id="cd05245">
    <property type="entry name" value="SDR_a2"/>
    <property type="match status" value="1"/>
</dbReference>
<gene>
    <name evidence="2" type="ORF">J0M35_00595</name>
</gene>
<dbReference type="Gene3D" id="3.40.50.720">
    <property type="entry name" value="NAD(P)-binding Rossmann-like Domain"/>
    <property type="match status" value="1"/>
</dbReference>
<dbReference type="GO" id="GO:0044877">
    <property type="term" value="F:protein-containing complex binding"/>
    <property type="evidence" value="ECO:0007669"/>
    <property type="project" value="TreeGrafter"/>
</dbReference>
<dbReference type="InterPro" id="IPR021295">
    <property type="entry name" value="DUF2867"/>
</dbReference>
<protein>
    <submittedName>
        <fullName evidence="2">SDR family oxidoreductase</fullName>
    </submittedName>
</protein>
<dbReference type="Pfam" id="PF11066">
    <property type="entry name" value="DUF2867"/>
    <property type="match status" value="1"/>
</dbReference>
<dbReference type="SUPFAM" id="SSF55961">
    <property type="entry name" value="Bet v1-like"/>
    <property type="match status" value="1"/>
</dbReference>
<evidence type="ECO:0000313" key="2">
    <source>
        <dbReference type="EMBL" id="MBN8658831.1"/>
    </source>
</evidence>
<dbReference type="PANTHER" id="PTHR12126">
    <property type="entry name" value="NADH-UBIQUINONE OXIDOREDUCTASE 39 KDA SUBUNIT-RELATED"/>
    <property type="match status" value="1"/>
</dbReference>
<dbReference type="InterPro" id="IPR016040">
    <property type="entry name" value="NAD(P)-bd_dom"/>
</dbReference>
<evidence type="ECO:0000259" key="1">
    <source>
        <dbReference type="Pfam" id="PF13460"/>
    </source>
</evidence>
<dbReference type="InterPro" id="IPR036291">
    <property type="entry name" value="NAD(P)-bd_dom_sf"/>
</dbReference>
<dbReference type="AlphaFoldDB" id="A0A8J7P6P3"/>
<comment type="caution">
    <text evidence="2">The sequence shown here is derived from an EMBL/GenBank/DDBJ whole genome shotgun (WGS) entry which is preliminary data.</text>
</comment>
<dbReference type="SUPFAM" id="SSF51735">
    <property type="entry name" value="NAD(P)-binding Rossmann-fold domains"/>
    <property type="match status" value="1"/>
</dbReference>
<reference evidence="2" key="1">
    <citation type="submission" date="2021-02" db="EMBL/GenBank/DDBJ databases">
        <title>Genome-Resolved Metagenomics of a Microbial Community Performing Photosynthetic Biological Nutrient Removal.</title>
        <authorList>
            <person name="Mcdaniel E.A."/>
        </authorList>
    </citation>
    <scope>NUCLEOTIDE SEQUENCE</scope>
    <source>
        <strain evidence="2">UWPOB_OBS1</strain>
    </source>
</reference>
<dbReference type="PANTHER" id="PTHR12126:SF11">
    <property type="entry name" value="NADH DEHYDROGENASE [UBIQUINONE] 1 ALPHA SUBCOMPLEX SUBUNIT 9, MITOCHONDRIAL"/>
    <property type="match status" value="1"/>
</dbReference>
<dbReference type="Pfam" id="PF13460">
    <property type="entry name" value="NAD_binding_10"/>
    <property type="match status" value="1"/>
</dbReference>
<dbReference type="EMBL" id="JAFLCK010000001">
    <property type="protein sequence ID" value="MBN8658831.1"/>
    <property type="molecule type" value="Genomic_DNA"/>
</dbReference>
<feature type="domain" description="NAD(P)-binding" evidence="1">
    <location>
        <begin position="16"/>
        <end position="128"/>
    </location>
</feature>
<evidence type="ECO:0000313" key="3">
    <source>
        <dbReference type="Proteomes" id="UP000664277"/>
    </source>
</evidence>
<organism evidence="2 3">
    <name type="scientific">Candidatus Obscuribacter phosphatis</name>
    <dbReference type="NCBI Taxonomy" id="1906157"/>
    <lineage>
        <taxon>Bacteria</taxon>
        <taxon>Bacillati</taxon>
        <taxon>Candidatus Melainabacteria</taxon>
        <taxon>Candidatus Obscuribacterales</taxon>
        <taxon>Candidatus Obscuribacteraceae</taxon>
        <taxon>Candidatus Obscuribacter</taxon>
    </lineage>
</organism>